<feature type="compositionally biased region" description="Polar residues" evidence="1">
    <location>
        <begin position="281"/>
        <end position="298"/>
    </location>
</feature>
<evidence type="ECO:0000313" key="3">
    <source>
        <dbReference type="Proteomes" id="UP001516023"/>
    </source>
</evidence>
<dbReference type="SUPFAM" id="SSF50156">
    <property type="entry name" value="PDZ domain-like"/>
    <property type="match status" value="1"/>
</dbReference>
<feature type="region of interest" description="Disordered" evidence="1">
    <location>
        <begin position="255"/>
        <end position="361"/>
    </location>
</feature>
<evidence type="ECO:0008006" key="4">
    <source>
        <dbReference type="Google" id="ProtNLM"/>
    </source>
</evidence>
<feature type="compositionally biased region" description="Acidic residues" evidence="1">
    <location>
        <begin position="263"/>
        <end position="278"/>
    </location>
</feature>
<reference evidence="2 3" key="1">
    <citation type="journal article" date="2020" name="G3 (Bethesda)">
        <title>Improved Reference Genome for Cyclotella cryptica CCMP332, a Model for Cell Wall Morphogenesis, Salinity Adaptation, and Lipid Production in Diatoms (Bacillariophyta).</title>
        <authorList>
            <person name="Roberts W.R."/>
            <person name="Downey K.M."/>
            <person name="Ruck E.C."/>
            <person name="Traller J.C."/>
            <person name="Alverson A.J."/>
        </authorList>
    </citation>
    <scope>NUCLEOTIDE SEQUENCE [LARGE SCALE GENOMIC DNA]</scope>
    <source>
        <strain evidence="2 3">CCMP332</strain>
    </source>
</reference>
<accession>A0ABD3QME4</accession>
<feature type="compositionally biased region" description="Basic and acidic residues" evidence="1">
    <location>
        <begin position="310"/>
        <end position="322"/>
    </location>
</feature>
<dbReference type="EMBL" id="JABMIG020000027">
    <property type="protein sequence ID" value="KAL3801377.1"/>
    <property type="molecule type" value="Genomic_DNA"/>
</dbReference>
<protein>
    <recommendedName>
        <fullName evidence="4">PDZ domain-containing protein</fullName>
    </recommendedName>
</protein>
<dbReference type="AlphaFoldDB" id="A0ABD3QME4"/>
<keyword evidence="3" id="KW-1185">Reference proteome</keyword>
<feature type="compositionally biased region" description="Acidic residues" evidence="1">
    <location>
        <begin position="323"/>
        <end position="332"/>
    </location>
</feature>
<name>A0ABD3QME4_9STRA</name>
<gene>
    <name evidence="2" type="ORF">HJC23_006987</name>
</gene>
<evidence type="ECO:0000313" key="2">
    <source>
        <dbReference type="EMBL" id="KAL3801377.1"/>
    </source>
</evidence>
<dbReference type="InterPro" id="IPR036034">
    <property type="entry name" value="PDZ_sf"/>
</dbReference>
<comment type="caution">
    <text evidence="2">The sequence shown here is derived from an EMBL/GenBank/DDBJ whole genome shotgun (WGS) entry which is preliminary data.</text>
</comment>
<organism evidence="2 3">
    <name type="scientific">Cyclotella cryptica</name>
    <dbReference type="NCBI Taxonomy" id="29204"/>
    <lineage>
        <taxon>Eukaryota</taxon>
        <taxon>Sar</taxon>
        <taxon>Stramenopiles</taxon>
        <taxon>Ochrophyta</taxon>
        <taxon>Bacillariophyta</taxon>
        <taxon>Coscinodiscophyceae</taxon>
        <taxon>Thalassiosirophycidae</taxon>
        <taxon>Stephanodiscales</taxon>
        <taxon>Stephanodiscaceae</taxon>
        <taxon>Cyclotella</taxon>
    </lineage>
</organism>
<sequence>MPSLRGGKIIVASSDPHNGRALQSKCSLASHSPSSIILCPKHLLRSQRSCKMTNTEQLKIFPEWKSTPKSKRSIIGPMYDDSDDENESEYSFVHPYGTKRCDVKSRTILDSLESHIKDIQMFGHAVTLHANHKIQKFLEDDYESDDSNDRISKSKTLNSIVEKAAGCAANLRTVADEIGESNPCGALALVPRGGGDSYSSEERRRKIPIQVVRRKNSSEARAHSGFLTDDISVTSEEFYIDEYIDEDSCERQSEINYNSSCDDSYDEDSYDDSYDGSESETQSSDYASSCESQGSSNTRETKRQYFLHRRALERAAARSERDGDQEESDFDNQDSALTKKKATKHVHSQEMRPTHGGVANGKVKSLAGKSLAVIVDSNAESETNSGMINWSSKDSTISTESILAVSNDRHSVSRQLSWESKEVTILVQRDQVNDILTSSHVGPVITKLTCPVLAEVFQLGDVVIRLNGEDVSTLEGQDVSELLMKMGGKNVRLTFLRKTMQV</sequence>
<proteinExistence type="predicted"/>
<dbReference type="Proteomes" id="UP001516023">
    <property type="component" value="Unassembled WGS sequence"/>
</dbReference>
<evidence type="ECO:0000256" key="1">
    <source>
        <dbReference type="SAM" id="MobiDB-lite"/>
    </source>
</evidence>